<feature type="transmembrane region" description="Helical" evidence="1">
    <location>
        <begin position="140"/>
        <end position="161"/>
    </location>
</feature>
<dbReference type="InterPro" id="IPR032441">
    <property type="entry name" value="SP24"/>
</dbReference>
<keyword evidence="1" id="KW-0472">Membrane</keyword>
<protein>
    <submittedName>
        <fullName evidence="2">Uncharacterized protein</fullName>
    </submittedName>
</protein>
<reference evidence="2" key="1">
    <citation type="submission" date="2021-01" db="EMBL/GenBank/DDBJ databases">
        <authorList>
            <person name="Kang Y."/>
        </authorList>
    </citation>
    <scope>NUCLEOTIDE SEQUENCE</scope>
    <source>
        <strain evidence="2">YC512</strain>
    </source>
</reference>
<evidence type="ECO:0000256" key="1">
    <source>
        <dbReference type="SAM" id="Phobius"/>
    </source>
</evidence>
<name>A0A8B0RK32_9VIRU</name>
<organism evidence="2">
    <name type="scientific">Riboviria sp</name>
    <dbReference type="NCBI Taxonomy" id="2585031"/>
    <lineage>
        <taxon>Viruses</taxon>
        <taxon>Riboviria</taxon>
    </lineage>
</organism>
<sequence length="166" mass="18367">MTLSSLLDRRPGLVLLLGLIILLTLDQLSTDLNVFKAVSDNLSKYIADHGTDTTFLFKTLVGLAKFLKKVIDALEGQERLMTIAVGATIPYYSSSSPLSFTVGLIYLFLAYFSSLTPVSLLIVTLALLLLYALEGYSGKFIIIGFLVFYYVISVEDFIKIVDKYNS</sequence>
<dbReference type="EMBL" id="MW452317">
    <property type="protein sequence ID" value="QTW97857.1"/>
    <property type="molecule type" value="Genomic_RNA"/>
</dbReference>
<proteinExistence type="predicted"/>
<feature type="transmembrane region" description="Helical" evidence="1">
    <location>
        <begin position="104"/>
        <end position="133"/>
    </location>
</feature>
<keyword evidence="1" id="KW-0812">Transmembrane</keyword>
<evidence type="ECO:0000313" key="2">
    <source>
        <dbReference type="EMBL" id="QTW97857.1"/>
    </source>
</evidence>
<accession>A0A8B0RK32</accession>
<dbReference type="Pfam" id="PF16504">
    <property type="entry name" value="SP24"/>
    <property type="match status" value="1"/>
</dbReference>
<keyword evidence="1" id="KW-1133">Transmembrane helix</keyword>